<reference evidence="15 16" key="1">
    <citation type="submission" date="2024-03" db="EMBL/GenBank/DDBJ databases">
        <title>Complete genome sequence of the green alga Chloropicon roscoffensis RCC1871.</title>
        <authorList>
            <person name="Lemieux C."/>
            <person name="Pombert J.-F."/>
            <person name="Otis C."/>
            <person name="Turmel M."/>
        </authorList>
    </citation>
    <scope>NUCLEOTIDE SEQUENCE [LARGE SCALE GENOMIC DNA]</scope>
    <source>
        <strain evidence="15 16">RCC1871</strain>
    </source>
</reference>
<protein>
    <submittedName>
        <fullName evidence="15">DNA repair helicase Rad3</fullName>
    </submittedName>
</protein>
<dbReference type="FunFam" id="3.40.50.300:FF:000135">
    <property type="entry name" value="DNA repair helicase RAD3, putative"/>
    <property type="match status" value="1"/>
</dbReference>
<dbReference type="SMART" id="SM00491">
    <property type="entry name" value="HELICc2"/>
    <property type="match status" value="1"/>
</dbReference>
<evidence type="ECO:0000256" key="8">
    <source>
        <dbReference type="ARBA" id="ARBA00022840"/>
    </source>
</evidence>
<dbReference type="PANTHER" id="PTHR11472">
    <property type="entry name" value="DNA REPAIR DEAD HELICASE RAD3/XP-D SUBFAMILY MEMBER"/>
    <property type="match status" value="1"/>
</dbReference>
<keyword evidence="11" id="KW-0413">Isomerase</keyword>
<evidence type="ECO:0000256" key="12">
    <source>
        <dbReference type="ARBA" id="ARBA00023242"/>
    </source>
</evidence>
<keyword evidence="4" id="KW-0479">Metal-binding</keyword>
<dbReference type="GO" id="GO:0006974">
    <property type="term" value="P:DNA damage response"/>
    <property type="evidence" value="ECO:0007669"/>
    <property type="project" value="UniProtKB-ARBA"/>
</dbReference>
<evidence type="ECO:0000256" key="9">
    <source>
        <dbReference type="ARBA" id="ARBA00023004"/>
    </source>
</evidence>
<dbReference type="InterPro" id="IPR014013">
    <property type="entry name" value="Helic_SF1/SF2_ATP-bd_DinG/Rad3"/>
</dbReference>
<dbReference type="CDD" id="cd18788">
    <property type="entry name" value="SF2_C_XPD"/>
    <property type="match status" value="1"/>
</dbReference>
<feature type="compositionally biased region" description="Acidic residues" evidence="13">
    <location>
        <begin position="183"/>
        <end position="198"/>
    </location>
</feature>
<comment type="cofactor">
    <cofactor evidence="1">
        <name>[4Fe-4S] cluster</name>
        <dbReference type="ChEBI" id="CHEBI:49883"/>
    </cofactor>
</comment>
<dbReference type="GO" id="GO:0003678">
    <property type="term" value="F:DNA helicase activity"/>
    <property type="evidence" value="ECO:0007669"/>
    <property type="project" value="InterPro"/>
</dbReference>
<keyword evidence="5" id="KW-0547">Nucleotide-binding</keyword>
<dbReference type="AlphaFoldDB" id="A0AAX4P4C8"/>
<dbReference type="InterPro" id="IPR013020">
    <property type="entry name" value="Rad3/Chl1-like"/>
</dbReference>
<dbReference type="GO" id="GO:0016818">
    <property type="term" value="F:hydrolase activity, acting on acid anhydrides, in phosphorus-containing anhydrides"/>
    <property type="evidence" value="ECO:0007669"/>
    <property type="project" value="InterPro"/>
</dbReference>
<evidence type="ECO:0000256" key="11">
    <source>
        <dbReference type="ARBA" id="ARBA00023235"/>
    </source>
</evidence>
<comment type="similarity">
    <text evidence="3">Belongs to the DEAD box helicase family. DEAH subfamily. DDX11/CHL1 sub-subfamily.</text>
</comment>
<evidence type="ECO:0000313" key="16">
    <source>
        <dbReference type="Proteomes" id="UP001472866"/>
    </source>
</evidence>
<dbReference type="PROSITE" id="PS51193">
    <property type="entry name" value="HELICASE_ATP_BIND_2"/>
    <property type="match status" value="1"/>
</dbReference>
<dbReference type="InterPro" id="IPR006554">
    <property type="entry name" value="Helicase-like_DEXD_c2"/>
</dbReference>
<keyword evidence="6" id="KW-0378">Hydrolase</keyword>
<accession>A0AAX4P4C8</accession>
<evidence type="ECO:0000256" key="1">
    <source>
        <dbReference type="ARBA" id="ARBA00001966"/>
    </source>
</evidence>
<keyword evidence="8" id="KW-0067">ATP-binding</keyword>
<sequence>MGEPPRPPPTFSGFPFEPYDVQKELMGAVYGVLEKGGVGVVESPTGTGKTLSLLCSSLQWLVDRRAAEECGDEARELENAAAAAESSDSENPDWIKDFEVEKRKSRLVKRVPAPRATAALDRARLAAASSTAHWGAKAGSGKPVGRAPAGAGEDENAALEEEFLIDDERGERSEAGKRTFPAELDEGSESEESEESEAERDHQQILYCSRTHSQLSQVVKELRGTSLANQVSAAILGSRKGLCVNDKVTRLGSASRINEQCIQLQQKKGAKKAKGEAGGGGCKRGCPFLHGKAKQDKLVRRILSGPMDIEDIGAAARKAETCGYYAARKAALDADIVFLPYNTVLSKSVRETSGVRVKDSFVIVDEAHNIADAVNNMHSVVLGLAQLRAAKRQVLGYYNRFKNMLSPQNGRSVQMVLRLVEALLGCFAAEQAAPGSEIVTVNDFLSKTGIDNINIFRLSEFVRETKLFFKVAGYTEAVSASESSGEDGPEKLGSLNAVMDLLFALTNNEEDGRVIVNRGGDADQIKFVMLNAATHFEALVREAHAVVLAGGTLQPLEDLFLQVMPTVDRAGVRTLSCGHVIDRKNLLTLTIPKGPTGRSFEFVHSKRGDPEMMLDLGRLIVNACKVVPDGVVCFFPSYKYAEEVSALWSRRGILGQIGQKKVVFGEPKAADEVESVLARYKAQIESESDPRGAILFCVVGGKMSEGINFSDRLGRCVVLAGLPYPNIYDQELNERLRYLNEVSAGRPGGAGRVLAGEHMENICMKAVNQTIGRAIRHRGDYACIVLADRRYCSERGGPFRKLPDWIKEADVEHCENFGALYRNLVGFFRRMGPASA</sequence>
<feature type="region of interest" description="Disordered" evidence="13">
    <location>
        <begin position="130"/>
        <end position="202"/>
    </location>
</feature>
<dbReference type="InterPro" id="IPR010614">
    <property type="entry name" value="RAD3-like_helicase_DEAD"/>
</dbReference>
<dbReference type="InterPro" id="IPR027417">
    <property type="entry name" value="P-loop_NTPase"/>
</dbReference>
<evidence type="ECO:0000256" key="2">
    <source>
        <dbReference type="ARBA" id="ARBA00004123"/>
    </source>
</evidence>
<dbReference type="Proteomes" id="UP001472866">
    <property type="component" value="Chromosome 03"/>
</dbReference>
<dbReference type="Gene3D" id="3.40.50.300">
    <property type="entry name" value="P-loop containing nucleotide triphosphate hydrolases"/>
    <property type="match status" value="3"/>
</dbReference>
<evidence type="ECO:0000256" key="6">
    <source>
        <dbReference type="ARBA" id="ARBA00022801"/>
    </source>
</evidence>
<dbReference type="InterPro" id="IPR002464">
    <property type="entry name" value="DNA/RNA_helicase_DEAH_CS"/>
</dbReference>
<dbReference type="PROSITE" id="PS00690">
    <property type="entry name" value="DEAH_ATP_HELICASE"/>
    <property type="match status" value="1"/>
</dbReference>
<dbReference type="Pfam" id="PF06733">
    <property type="entry name" value="DEAD_2"/>
    <property type="match status" value="1"/>
</dbReference>
<evidence type="ECO:0000259" key="14">
    <source>
        <dbReference type="PROSITE" id="PS51193"/>
    </source>
</evidence>
<dbReference type="GO" id="GO:0051536">
    <property type="term" value="F:iron-sulfur cluster binding"/>
    <property type="evidence" value="ECO:0007669"/>
    <property type="project" value="UniProtKB-KW"/>
</dbReference>
<dbReference type="InterPro" id="IPR045028">
    <property type="entry name" value="DinG/Rad3-like"/>
</dbReference>
<keyword evidence="12" id="KW-0539">Nucleus</keyword>
<keyword evidence="7 15" id="KW-0347">Helicase</keyword>
<keyword evidence="16" id="KW-1185">Reference proteome</keyword>
<keyword evidence="9" id="KW-0408">Iron</keyword>
<evidence type="ECO:0000256" key="5">
    <source>
        <dbReference type="ARBA" id="ARBA00022741"/>
    </source>
</evidence>
<dbReference type="GO" id="GO:0005524">
    <property type="term" value="F:ATP binding"/>
    <property type="evidence" value="ECO:0007669"/>
    <property type="project" value="UniProtKB-KW"/>
</dbReference>
<dbReference type="InterPro" id="IPR006555">
    <property type="entry name" value="ATP-dep_Helicase_C"/>
</dbReference>
<name>A0AAX4P4C8_9CHLO</name>
<dbReference type="PANTHER" id="PTHR11472:SF41">
    <property type="entry name" value="ATP-DEPENDENT DNA HELICASE DDX11-RELATED"/>
    <property type="match status" value="1"/>
</dbReference>
<dbReference type="GO" id="GO:0046872">
    <property type="term" value="F:metal ion binding"/>
    <property type="evidence" value="ECO:0007669"/>
    <property type="project" value="UniProtKB-KW"/>
</dbReference>
<dbReference type="Pfam" id="PF13307">
    <property type="entry name" value="Helicase_C_2"/>
    <property type="match status" value="1"/>
</dbReference>
<dbReference type="GO" id="GO:0003677">
    <property type="term" value="F:DNA binding"/>
    <property type="evidence" value="ECO:0007669"/>
    <property type="project" value="InterPro"/>
</dbReference>
<evidence type="ECO:0000313" key="15">
    <source>
        <dbReference type="EMBL" id="WZN60661.1"/>
    </source>
</evidence>
<evidence type="ECO:0000256" key="13">
    <source>
        <dbReference type="SAM" id="MobiDB-lite"/>
    </source>
</evidence>
<dbReference type="EMBL" id="CP151503">
    <property type="protein sequence ID" value="WZN60661.1"/>
    <property type="molecule type" value="Genomic_DNA"/>
</dbReference>
<feature type="domain" description="Helicase ATP-binding" evidence="14">
    <location>
        <begin position="8"/>
        <end position="424"/>
    </location>
</feature>
<dbReference type="NCBIfam" id="TIGR00604">
    <property type="entry name" value="rad3"/>
    <property type="match status" value="1"/>
</dbReference>
<dbReference type="GO" id="GO:0006139">
    <property type="term" value="P:nucleobase-containing compound metabolic process"/>
    <property type="evidence" value="ECO:0007669"/>
    <property type="project" value="InterPro"/>
</dbReference>
<dbReference type="GO" id="GO:0034085">
    <property type="term" value="P:establishment of sister chromatid cohesion"/>
    <property type="evidence" value="ECO:0007669"/>
    <property type="project" value="TreeGrafter"/>
</dbReference>
<organism evidence="15 16">
    <name type="scientific">Chloropicon roscoffensis</name>
    <dbReference type="NCBI Taxonomy" id="1461544"/>
    <lineage>
        <taxon>Eukaryota</taxon>
        <taxon>Viridiplantae</taxon>
        <taxon>Chlorophyta</taxon>
        <taxon>Chloropicophyceae</taxon>
        <taxon>Chloropicales</taxon>
        <taxon>Chloropicaceae</taxon>
        <taxon>Chloropicon</taxon>
    </lineage>
</organism>
<feature type="compositionally biased region" description="Basic and acidic residues" evidence="13">
    <location>
        <begin position="166"/>
        <end position="177"/>
    </location>
</feature>
<evidence type="ECO:0000256" key="3">
    <source>
        <dbReference type="ARBA" id="ARBA00008435"/>
    </source>
</evidence>
<comment type="subcellular location">
    <subcellularLocation>
        <location evidence="2">Nucleus</location>
    </subcellularLocation>
</comment>
<gene>
    <name evidence="15" type="ORF">HKI87_03g21950</name>
</gene>
<dbReference type="GO" id="GO:0005634">
    <property type="term" value="C:nucleus"/>
    <property type="evidence" value="ECO:0007669"/>
    <property type="project" value="UniProtKB-SubCell"/>
</dbReference>
<proteinExistence type="inferred from homology"/>
<evidence type="ECO:0000256" key="10">
    <source>
        <dbReference type="ARBA" id="ARBA00023014"/>
    </source>
</evidence>
<evidence type="ECO:0000256" key="4">
    <source>
        <dbReference type="ARBA" id="ARBA00022723"/>
    </source>
</evidence>
<dbReference type="SMART" id="SM00488">
    <property type="entry name" value="DEXDc2"/>
    <property type="match status" value="1"/>
</dbReference>
<dbReference type="SUPFAM" id="SSF52540">
    <property type="entry name" value="P-loop containing nucleoside triphosphate hydrolases"/>
    <property type="match status" value="2"/>
</dbReference>
<evidence type="ECO:0000256" key="7">
    <source>
        <dbReference type="ARBA" id="ARBA00022806"/>
    </source>
</evidence>
<keyword evidence="10" id="KW-0411">Iron-sulfur</keyword>
<feature type="compositionally biased region" description="Acidic residues" evidence="13">
    <location>
        <begin position="152"/>
        <end position="165"/>
    </location>
</feature>